<keyword evidence="2" id="KW-1185">Reference proteome</keyword>
<reference evidence="1 2" key="1">
    <citation type="submission" date="2019-07" db="EMBL/GenBank/DDBJ databases">
        <title>Genomic Encyclopedia of Archaeal and Bacterial Type Strains, Phase II (KMG-II): from individual species to whole genera.</title>
        <authorList>
            <person name="Goeker M."/>
        </authorList>
    </citation>
    <scope>NUCLEOTIDE SEQUENCE [LARGE SCALE GENOMIC DNA]</scope>
    <source>
        <strain evidence="1 2">DSM 14571</strain>
    </source>
</reference>
<evidence type="ECO:0008006" key="3">
    <source>
        <dbReference type="Google" id="ProtNLM"/>
    </source>
</evidence>
<sequence>MRKMQNDKMKYRSDLKSVYFQIADHIMEVLLPVQIEIDRCLPSFVDFITQEPFETAKISIQLELDSAPKSIGETKLLSDVSIVWGDRFRFEESSENYITSVQSEQKSREWKMFSTKDFSESKIYILEEELYTTSILSWLLMVAFGQAMLKYNTVLFHASVIEKDGKGYAFLGKSGTGKSTHSRLWLKYIPDTKLLNDDNPAVRIMDNNLIMIYGTPWSGKTPCYKNVGVLLEGLVRLRQAPENHWKKVSGKEALLSVLPSCTAIRWNRNLFDQMLNSLEKIIASVYIGQLSCLPDEDAARLCSHELTKNNKL</sequence>
<name>A0ABY3NEX0_ELIMR</name>
<evidence type="ECO:0000313" key="2">
    <source>
        <dbReference type="Proteomes" id="UP000324513"/>
    </source>
</evidence>
<evidence type="ECO:0000313" key="1">
    <source>
        <dbReference type="EMBL" id="TYO89767.1"/>
    </source>
</evidence>
<dbReference type="EMBL" id="VNHK01000009">
    <property type="protein sequence ID" value="TYO89767.1"/>
    <property type="molecule type" value="Genomic_DNA"/>
</dbReference>
<accession>A0ABY3NEX0</accession>
<dbReference type="InterPro" id="IPR027417">
    <property type="entry name" value="P-loop_NTPase"/>
</dbReference>
<comment type="caution">
    <text evidence="1">The sequence shown here is derived from an EMBL/GenBank/DDBJ whole genome shotgun (WGS) entry which is preliminary data.</text>
</comment>
<dbReference type="Proteomes" id="UP000324513">
    <property type="component" value="Unassembled WGS sequence"/>
</dbReference>
<dbReference type="SUPFAM" id="SSF53795">
    <property type="entry name" value="PEP carboxykinase-like"/>
    <property type="match status" value="1"/>
</dbReference>
<organism evidence="1 2">
    <name type="scientific">Elizabethkingia miricola</name>
    <name type="common">Chryseobacterium miricola</name>
    <dbReference type="NCBI Taxonomy" id="172045"/>
    <lineage>
        <taxon>Bacteria</taxon>
        <taxon>Pseudomonadati</taxon>
        <taxon>Bacteroidota</taxon>
        <taxon>Flavobacteriia</taxon>
        <taxon>Flavobacteriales</taxon>
        <taxon>Weeksellaceae</taxon>
        <taxon>Elizabethkingia</taxon>
    </lineage>
</organism>
<gene>
    <name evidence="1" type="ORF">LX74_02759</name>
</gene>
<proteinExistence type="predicted"/>
<protein>
    <recommendedName>
        <fullName evidence="3">Phosphoenolpyruvate carboxykinase</fullName>
    </recommendedName>
</protein>
<dbReference type="Gene3D" id="3.40.50.300">
    <property type="entry name" value="P-loop containing nucleotide triphosphate hydrolases"/>
    <property type="match status" value="1"/>
</dbReference>